<dbReference type="STRING" id="519424.AZF04_02730"/>
<dbReference type="InterPro" id="IPR046335">
    <property type="entry name" value="LacI/GalR-like_sensor"/>
</dbReference>
<protein>
    <recommendedName>
        <fullName evidence="8">LacI family transcriptional regulator</fullName>
    </recommendedName>
</protein>
<dbReference type="PROSITE" id="PS50943">
    <property type="entry name" value="HTH_CROC1"/>
    <property type="match status" value="1"/>
</dbReference>
<dbReference type="PANTHER" id="PTHR30146:SF150">
    <property type="entry name" value="ARABINOSE METABOLISM TRANSCRIPTIONAL REPRESSOR"/>
    <property type="match status" value="1"/>
</dbReference>
<keyword evidence="2" id="KW-0238">DNA-binding</keyword>
<dbReference type="Gene3D" id="3.40.50.2300">
    <property type="match status" value="2"/>
</dbReference>
<evidence type="ECO:0000313" key="7">
    <source>
        <dbReference type="Proteomes" id="UP000075806"/>
    </source>
</evidence>
<keyword evidence="7" id="KW-1185">Reference proteome</keyword>
<name>A0A162FC91_9BACI</name>
<dbReference type="GO" id="GO:0000976">
    <property type="term" value="F:transcription cis-regulatory region binding"/>
    <property type="evidence" value="ECO:0007669"/>
    <property type="project" value="TreeGrafter"/>
</dbReference>
<organism evidence="6 7">
    <name type="scientific">Alkalihalobacillus trypoxylicola</name>
    <dbReference type="NCBI Taxonomy" id="519424"/>
    <lineage>
        <taxon>Bacteria</taxon>
        <taxon>Bacillati</taxon>
        <taxon>Bacillota</taxon>
        <taxon>Bacilli</taxon>
        <taxon>Bacillales</taxon>
        <taxon>Bacillaceae</taxon>
        <taxon>Alkalihalobacillus</taxon>
    </lineage>
</organism>
<dbReference type="RefSeq" id="WP_061947432.1">
    <property type="nucleotide sequence ID" value="NZ_LTAO01000001.1"/>
</dbReference>
<dbReference type="InterPro" id="IPR000843">
    <property type="entry name" value="HTH_LacI"/>
</dbReference>
<dbReference type="EMBL" id="LTAO01000001">
    <property type="protein sequence ID" value="KYG35269.1"/>
    <property type="molecule type" value="Genomic_DNA"/>
</dbReference>
<dbReference type="CDD" id="cd01392">
    <property type="entry name" value="HTH_LacI"/>
    <property type="match status" value="1"/>
</dbReference>
<gene>
    <name evidence="6" type="ORF">AZF04_02730</name>
</gene>
<dbReference type="Gene3D" id="1.10.260.40">
    <property type="entry name" value="lambda repressor-like DNA-binding domains"/>
    <property type="match status" value="1"/>
</dbReference>
<evidence type="ECO:0000259" key="5">
    <source>
        <dbReference type="PROSITE" id="PS50943"/>
    </source>
</evidence>
<sequence length="340" mass="37936">MKNKNVTIYDIAKEANVSPATVSRVLTGNARVRPETMKKIVAIIEKHQFRPNELARSLLYKKSKMLGFILPDITSPFFSTLVLKSESYALKNGYSSFVCNSMNSREMESKYLQTLLEKQVDGIVFLGGRINNVAPPKEQIEELKQVIKRVPVVLVNGSLPDLDAPIIRSDEGDGVKQLVQLAIQKGHTKIGFLGGTIGVTSYELKLAAFEEEMKKVGLPFNKEWIIPDSFSIASGEIVIEKLIQTKEMPTAILCANDYVAMGAINQLQKHGYEVPTDISVLGFDDMYISQYFPPGITTISQNYERLGQTAIEVLLNMIEGKEVERETIIPTTLIHRHSCL</sequence>
<dbReference type="Pfam" id="PF13377">
    <property type="entry name" value="Peripla_BP_3"/>
    <property type="match status" value="1"/>
</dbReference>
<dbReference type="SUPFAM" id="SSF53822">
    <property type="entry name" value="Periplasmic binding protein-like I"/>
    <property type="match status" value="1"/>
</dbReference>
<dbReference type="CDD" id="cd06267">
    <property type="entry name" value="PBP1_LacI_sugar_binding-like"/>
    <property type="match status" value="1"/>
</dbReference>
<dbReference type="PROSITE" id="PS00356">
    <property type="entry name" value="HTH_LACI_1"/>
    <property type="match status" value="1"/>
</dbReference>
<proteinExistence type="predicted"/>
<dbReference type="SMART" id="SM00354">
    <property type="entry name" value="HTH_LACI"/>
    <property type="match status" value="1"/>
</dbReference>
<keyword evidence="1" id="KW-0805">Transcription regulation</keyword>
<evidence type="ECO:0000256" key="1">
    <source>
        <dbReference type="ARBA" id="ARBA00023015"/>
    </source>
</evidence>
<dbReference type="SUPFAM" id="SSF47413">
    <property type="entry name" value="lambda repressor-like DNA-binding domains"/>
    <property type="match status" value="1"/>
</dbReference>
<dbReference type="GO" id="GO:0003700">
    <property type="term" value="F:DNA-binding transcription factor activity"/>
    <property type="evidence" value="ECO:0007669"/>
    <property type="project" value="TreeGrafter"/>
</dbReference>
<evidence type="ECO:0000256" key="3">
    <source>
        <dbReference type="ARBA" id="ARBA00023163"/>
    </source>
</evidence>
<dbReference type="PANTHER" id="PTHR30146">
    <property type="entry name" value="LACI-RELATED TRANSCRIPTIONAL REPRESSOR"/>
    <property type="match status" value="1"/>
</dbReference>
<accession>A0A162FC91</accession>
<dbReference type="InterPro" id="IPR001387">
    <property type="entry name" value="Cro/C1-type_HTH"/>
</dbReference>
<dbReference type="InterPro" id="IPR010982">
    <property type="entry name" value="Lambda_DNA-bd_dom_sf"/>
</dbReference>
<dbReference type="PROSITE" id="PS50932">
    <property type="entry name" value="HTH_LACI_2"/>
    <property type="match status" value="1"/>
</dbReference>
<dbReference type="Pfam" id="PF00356">
    <property type="entry name" value="LacI"/>
    <property type="match status" value="1"/>
</dbReference>
<dbReference type="Proteomes" id="UP000075806">
    <property type="component" value="Unassembled WGS sequence"/>
</dbReference>
<dbReference type="OrthoDB" id="1639518at2"/>
<dbReference type="InterPro" id="IPR028082">
    <property type="entry name" value="Peripla_BP_I"/>
</dbReference>
<keyword evidence="3" id="KW-0804">Transcription</keyword>
<reference evidence="6" key="1">
    <citation type="submission" date="2016-02" db="EMBL/GenBank/DDBJ databases">
        <title>Genome sequence of Bacillus trypoxylicola KCTC 13244(T).</title>
        <authorList>
            <person name="Jeong H."/>
            <person name="Park S.-H."/>
            <person name="Choi S.-K."/>
        </authorList>
    </citation>
    <scope>NUCLEOTIDE SEQUENCE [LARGE SCALE GENOMIC DNA]</scope>
    <source>
        <strain evidence="6">KCTC 13244</strain>
    </source>
</reference>
<comment type="caution">
    <text evidence="6">The sequence shown here is derived from an EMBL/GenBank/DDBJ whole genome shotgun (WGS) entry which is preliminary data.</text>
</comment>
<dbReference type="AlphaFoldDB" id="A0A162FC91"/>
<evidence type="ECO:0000259" key="4">
    <source>
        <dbReference type="PROSITE" id="PS50932"/>
    </source>
</evidence>
<evidence type="ECO:0000313" key="6">
    <source>
        <dbReference type="EMBL" id="KYG35269.1"/>
    </source>
</evidence>
<evidence type="ECO:0000256" key="2">
    <source>
        <dbReference type="ARBA" id="ARBA00023125"/>
    </source>
</evidence>
<evidence type="ECO:0008006" key="8">
    <source>
        <dbReference type="Google" id="ProtNLM"/>
    </source>
</evidence>
<feature type="domain" description="HTH lacI-type" evidence="4">
    <location>
        <begin position="6"/>
        <end position="60"/>
    </location>
</feature>
<feature type="domain" description="HTH cro/C1-type" evidence="5">
    <location>
        <begin position="2"/>
        <end position="54"/>
    </location>
</feature>